<organism evidence="13 15">
    <name type="scientific">Symbiochloris irregularis</name>
    <dbReference type="NCBI Taxonomy" id="706552"/>
    <lineage>
        <taxon>Eukaryota</taxon>
        <taxon>Viridiplantae</taxon>
        <taxon>Chlorophyta</taxon>
        <taxon>core chlorophytes</taxon>
        <taxon>Trebouxiophyceae</taxon>
        <taxon>Trebouxiales</taxon>
        <taxon>Trebouxiaceae</taxon>
        <taxon>Symbiochloris</taxon>
    </lineage>
</organism>
<keyword evidence="5 10" id="KW-1133">Transmembrane helix</keyword>
<comment type="subcellular location">
    <subcellularLocation>
        <location evidence="8">Endomembrane system</location>
        <topology evidence="8">Single-pass type IV membrane protein</topology>
    </subcellularLocation>
</comment>
<dbReference type="SUPFAM" id="SSF58038">
    <property type="entry name" value="SNARE fusion complex"/>
    <property type="match status" value="1"/>
</dbReference>
<evidence type="ECO:0000313" key="15">
    <source>
        <dbReference type="Proteomes" id="UP001465755"/>
    </source>
</evidence>
<sequence length="222" mass="25314">MPLIYSFVARGTTVLGEATQGNYEGNFRSVALQFLERCPTDTDKFVYPVEDLTFNFLVDQGFSFLVVADKSEGRDLPYTCLDSLRGEFQAVYGPQAQTAKSLSMQKTLGPLLQSKMQYAMDHPEEASATRGLQRQVREVQQVMEQNILQVLQRGERIESIGEKTERLQAGAQQFKQHGTELRKKMYWQNKKWWAILIIVIIIIFVVIFLSICFGGGHNCFNN</sequence>
<dbReference type="PROSITE" id="PS50859">
    <property type="entry name" value="LONGIN"/>
    <property type="match status" value="1"/>
</dbReference>
<dbReference type="FunFam" id="1.20.5.110:FF:000004">
    <property type="entry name" value="Vesicle-associated membrane protein 7"/>
    <property type="match status" value="1"/>
</dbReference>
<dbReference type="Pfam" id="PF00957">
    <property type="entry name" value="Synaptobrevin"/>
    <property type="match status" value="1"/>
</dbReference>
<dbReference type="PROSITE" id="PS50892">
    <property type="entry name" value="V_SNARE"/>
    <property type="match status" value="1"/>
</dbReference>
<dbReference type="Gene3D" id="1.20.5.110">
    <property type="match status" value="1"/>
</dbReference>
<comment type="caution">
    <text evidence="13">The sequence shown here is derived from an EMBL/GenBank/DDBJ whole genome shotgun (WGS) entry which is preliminary data.</text>
</comment>
<gene>
    <name evidence="14" type="ORF">WJX73_000616</name>
    <name evidence="13" type="ORF">WJX73_009733</name>
</gene>
<keyword evidence="4" id="KW-0653">Protein transport</keyword>
<feature type="domain" description="Longin" evidence="11">
    <location>
        <begin position="7"/>
        <end position="112"/>
    </location>
</feature>
<comment type="function">
    <text evidence="7">Involved in the targeting and/or fusion of transport vesicles to their target membrane.</text>
</comment>
<accession>A0AAW1NIJ6</accession>
<evidence type="ECO:0000256" key="2">
    <source>
        <dbReference type="ARBA" id="ARBA00022448"/>
    </source>
</evidence>
<dbReference type="GO" id="GO:0015031">
    <property type="term" value="P:protein transport"/>
    <property type="evidence" value="ECO:0007669"/>
    <property type="project" value="UniProtKB-KW"/>
</dbReference>
<dbReference type="Pfam" id="PF13774">
    <property type="entry name" value="Longin"/>
    <property type="match status" value="1"/>
</dbReference>
<dbReference type="PANTHER" id="PTHR21136:SF168">
    <property type="entry name" value="VESICLE-ASSOCIATED MEMBRANE PROTEIN 9"/>
    <property type="match status" value="1"/>
</dbReference>
<evidence type="ECO:0000256" key="6">
    <source>
        <dbReference type="ARBA" id="ARBA00023136"/>
    </source>
</evidence>
<reference evidence="13 15" key="1">
    <citation type="journal article" date="2024" name="Nat. Commun.">
        <title>Phylogenomics reveals the evolutionary origins of lichenization in chlorophyte algae.</title>
        <authorList>
            <person name="Puginier C."/>
            <person name="Libourel C."/>
            <person name="Otte J."/>
            <person name="Skaloud P."/>
            <person name="Haon M."/>
            <person name="Grisel S."/>
            <person name="Petersen M."/>
            <person name="Berrin J.G."/>
            <person name="Delaux P.M."/>
            <person name="Dal Grande F."/>
            <person name="Keller J."/>
        </authorList>
    </citation>
    <scope>NUCLEOTIDE SEQUENCE [LARGE SCALE GENOMIC DNA]</scope>
    <source>
        <strain evidence="13 15">SAG 2036</strain>
    </source>
</reference>
<evidence type="ECO:0000256" key="1">
    <source>
        <dbReference type="ARBA" id="ARBA00008025"/>
    </source>
</evidence>
<evidence type="ECO:0000259" key="12">
    <source>
        <dbReference type="PROSITE" id="PS50892"/>
    </source>
</evidence>
<evidence type="ECO:0000256" key="3">
    <source>
        <dbReference type="ARBA" id="ARBA00022692"/>
    </source>
</evidence>
<feature type="transmembrane region" description="Helical" evidence="10">
    <location>
        <begin position="192"/>
        <end position="216"/>
    </location>
</feature>
<dbReference type="CDD" id="cd14824">
    <property type="entry name" value="Longin"/>
    <property type="match status" value="1"/>
</dbReference>
<evidence type="ECO:0000256" key="10">
    <source>
        <dbReference type="SAM" id="Phobius"/>
    </source>
</evidence>
<dbReference type="Proteomes" id="UP001465755">
    <property type="component" value="Unassembled WGS sequence"/>
</dbReference>
<name>A0AAW1NIJ6_9CHLO</name>
<keyword evidence="9" id="KW-0175">Coiled coil</keyword>
<dbReference type="GO" id="GO:0016020">
    <property type="term" value="C:membrane"/>
    <property type="evidence" value="ECO:0007669"/>
    <property type="project" value="InterPro"/>
</dbReference>
<dbReference type="GO" id="GO:0016192">
    <property type="term" value="P:vesicle-mediated transport"/>
    <property type="evidence" value="ECO:0007669"/>
    <property type="project" value="InterPro"/>
</dbReference>
<evidence type="ECO:0000256" key="9">
    <source>
        <dbReference type="PROSITE-ProRule" id="PRU00290"/>
    </source>
</evidence>
<dbReference type="EMBL" id="JALJOQ010000097">
    <property type="protein sequence ID" value="KAK9798537.1"/>
    <property type="molecule type" value="Genomic_DNA"/>
</dbReference>
<dbReference type="InterPro" id="IPR042855">
    <property type="entry name" value="V_SNARE_CC"/>
</dbReference>
<evidence type="ECO:0000256" key="4">
    <source>
        <dbReference type="ARBA" id="ARBA00022927"/>
    </source>
</evidence>
<dbReference type="InterPro" id="IPR010908">
    <property type="entry name" value="Longin_dom"/>
</dbReference>
<dbReference type="GO" id="GO:0012505">
    <property type="term" value="C:endomembrane system"/>
    <property type="evidence" value="ECO:0007669"/>
    <property type="project" value="UniProtKB-SubCell"/>
</dbReference>
<dbReference type="InterPro" id="IPR011012">
    <property type="entry name" value="Longin-like_dom_sf"/>
</dbReference>
<reference evidence="13" key="2">
    <citation type="submission" date="2024-04" db="EMBL/GenBank/DDBJ databases">
        <authorList>
            <person name="Dal Grande F."/>
            <person name="Keller J."/>
            <person name="Delaux P.-M."/>
        </authorList>
    </citation>
    <scope>NUCLEOTIDE SEQUENCE</scope>
    <source>
        <strain evidence="13">SAG 2036</strain>
    </source>
</reference>
<protein>
    <submittedName>
        <fullName evidence="13">Uncharacterized protein</fullName>
    </submittedName>
</protein>
<keyword evidence="2" id="KW-0813">Transport</keyword>
<evidence type="ECO:0000313" key="13">
    <source>
        <dbReference type="EMBL" id="KAK9787620.1"/>
    </source>
</evidence>
<keyword evidence="3 10" id="KW-0812">Transmembrane</keyword>
<dbReference type="Gene3D" id="3.30.450.50">
    <property type="entry name" value="Longin domain"/>
    <property type="match status" value="1"/>
</dbReference>
<keyword evidence="15" id="KW-1185">Reference proteome</keyword>
<feature type="domain" description="V-SNARE coiled-coil homology" evidence="12">
    <location>
        <begin position="128"/>
        <end position="188"/>
    </location>
</feature>
<dbReference type="InterPro" id="IPR051097">
    <property type="entry name" value="Synaptobrevin-like_transport"/>
</dbReference>
<evidence type="ECO:0000313" key="14">
    <source>
        <dbReference type="EMBL" id="KAK9798537.1"/>
    </source>
</evidence>
<proteinExistence type="inferred from homology"/>
<evidence type="ECO:0000256" key="5">
    <source>
        <dbReference type="ARBA" id="ARBA00022989"/>
    </source>
</evidence>
<dbReference type="GO" id="GO:0005737">
    <property type="term" value="C:cytoplasm"/>
    <property type="evidence" value="ECO:0007669"/>
    <property type="project" value="UniProtKB-ARBA"/>
</dbReference>
<dbReference type="SUPFAM" id="SSF64356">
    <property type="entry name" value="SNARE-like"/>
    <property type="match status" value="1"/>
</dbReference>
<dbReference type="EMBL" id="JALJOQ010000244">
    <property type="protein sequence ID" value="KAK9787620.1"/>
    <property type="molecule type" value="Genomic_DNA"/>
</dbReference>
<dbReference type="InterPro" id="IPR001388">
    <property type="entry name" value="Synaptobrevin-like"/>
</dbReference>
<dbReference type="AlphaFoldDB" id="A0AAW1NIJ6"/>
<dbReference type="PANTHER" id="PTHR21136">
    <property type="entry name" value="SNARE PROTEINS"/>
    <property type="match status" value="1"/>
</dbReference>
<dbReference type="SMART" id="SM01270">
    <property type="entry name" value="Longin"/>
    <property type="match status" value="1"/>
</dbReference>
<evidence type="ECO:0000256" key="7">
    <source>
        <dbReference type="ARBA" id="ARBA00037493"/>
    </source>
</evidence>
<dbReference type="PRINTS" id="PR00219">
    <property type="entry name" value="SYNAPTOBREVN"/>
</dbReference>
<evidence type="ECO:0000259" key="11">
    <source>
        <dbReference type="PROSITE" id="PS50859"/>
    </source>
</evidence>
<comment type="similarity">
    <text evidence="1">Belongs to the synaptobrevin family.</text>
</comment>
<evidence type="ECO:0000256" key="8">
    <source>
        <dbReference type="ARBA" id="ARBA00046280"/>
    </source>
</evidence>
<keyword evidence="6 10" id="KW-0472">Membrane</keyword>